<name>A0A411YYK7_9RHOB</name>
<dbReference type="GO" id="GO:0042884">
    <property type="term" value="P:microcin transport"/>
    <property type="evidence" value="ECO:0007669"/>
    <property type="project" value="TreeGrafter"/>
</dbReference>
<dbReference type="InterPro" id="IPR030678">
    <property type="entry name" value="Peptide/Ni-bd"/>
</dbReference>
<comment type="subcellular location">
    <subcellularLocation>
        <location evidence="1">Periplasm</location>
    </subcellularLocation>
</comment>
<dbReference type="PIRSF" id="PIRSF002741">
    <property type="entry name" value="MppA"/>
    <property type="match status" value="1"/>
</dbReference>
<dbReference type="Gene3D" id="3.10.105.10">
    <property type="entry name" value="Dipeptide-binding Protein, Domain 3"/>
    <property type="match status" value="1"/>
</dbReference>
<dbReference type="GO" id="GO:0015833">
    <property type="term" value="P:peptide transport"/>
    <property type="evidence" value="ECO:0007669"/>
    <property type="project" value="TreeGrafter"/>
</dbReference>
<evidence type="ECO:0000313" key="5">
    <source>
        <dbReference type="EMBL" id="RGP35987.1"/>
    </source>
</evidence>
<dbReference type="InterPro" id="IPR039424">
    <property type="entry name" value="SBP_5"/>
</dbReference>
<keyword evidence="6" id="KW-1185">Reference proteome</keyword>
<reference evidence="5 6" key="1">
    <citation type="submission" date="2018-08" db="EMBL/GenBank/DDBJ databases">
        <title>Flavobacterium tibetense sp. nov., isolated from a wetland YonghuCo on Tibetan Plateau.</title>
        <authorList>
            <person name="Phurbu D."/>
            <person name="Lu H."/>
            <person name="Xing P."/>
        </authorList>
    </citation>
    <scope>NUCLEOTIDE SEQUENCE [LARGE SCALE GENOMIC DNA]</scope>
    <source>
        <strain evidence="5 6">DJC</strain>
    </source>
</reference>
<evidence type="ECO:0000256" key="2">
    <source>
        <dbReference type="ARBA" id="ARBA00005695"/>
    </source>
</evidence>
<feature type="domain" description="Solute-binding protein family 5" evidence="4">
    <location>
        <begin position="71"/>
        <end position="465"/>
    </location>
</feature>
<organism evidence="5 6">
    <name type="scientific">Pseudotabrizicola alkalilacus</name>
    <dbReference type="NCBI Taxonomy" id="2305252"/>
    <lineage>
        <taxon>Bacteria</taxon>
        <taxon>Pseudomonadati</taxon>
        <taxon>Pseudomonadota</taxon>
        <taxon>Alphaproteobacteria</taxon>
        <taxon>Rhodobacterales</taxon>
        <taxon>Paracoccaceae</taxon>
        <taxon>Pseudotabrizicola</taxon>
    </lineage>
</organism>
<evidence type="ECO:0000259" key="4">
    <source>
        <dbReference type="Pfam" id="PF00496"/>
    </source>
</evidence>
<sequence>MYGEPALPPDFVSLPHANPDAPKGGRIVFGESGSFDSMNPFILKGRAPAAVASLTVETLMGRSYDEPFSMYGLLAESITTDAARTYAEFTLREEARFSDGTPVTVEDVVWSFETLGTLGNPRYHTAWNKIAKSEVTGPRSVRFTFNAQDRELPLILGLRPILQKAQWEGKVFEESTLTAPIGSGPYIVGGFDTGRYVSFKKNPDWWGKDLPFNEGQHNFDEVRFDYFGDGGVVFEAFKGGLITSFRETNPAKWANSYNWPEVASGTIVKTEVPHQRPSGIEGFVMNTRRALFTDWRVREAMILAFNFELVNQTLNGGVTPRIQSYFGNSPLGFTPGTPATGRVLELLEPFRADLPPGALDGYAVPTGDGTEANRRNIRAATTLLAEAGYTIDAGVLKDPAGAPVSFEILLVNGARDMISAAEIYVESLKRLGIAARVTTVDNAQYIERTNAYAFDMTHYIRSLSLSPGNEQTLYWGSAGVTEPGTRNWMGMNSPAAEAMIDTMLNAPDQETFAAATQALDRVLTTGRYVVPMWYSDVSRLAHRKELKFPERPPLYGDWIGYQPELWWYEQ</sequence>
<dbReference type="InterPro" id="IPR000914">
    <property type="entry name" value="SBP_5_dom"/>
</dbReference>
<comment type="similarity">
    <text evidence="2">Belongs to the bacterial solute-binding protein 5 family.</text>
</comment>
<dbReference type="AlphaFoldDB" id="A0A411YYK7"/>
<dbReference type="OrthoDB" id="9803988at2"/>
<protein>
    <submittedName>
        <fullName evidence="5">ABC transporter substrate-binding protein</fullName>
    </submittedName>
</protein>
<dbReference type="GO" id="GO:0030288">
    <property type="term" value="C:outer membrane-bounded periplasmic space"/>
    <property type="evidence" value="ECO:0007669"/>
    <property type="project" value="TreeGrafter"/>
</dbReference>
<keyword evidence="3" id="KW-0732">Signal</keyword>
<dbReference type="EMBL" id="QWEY01000010">
    <property type="protein sequence ID" value="RGP35987.1"/>
    <property type="molecule type" value="Genomic_DNA"/>
</dbReference>
<proteinExistence type="inferred from homology"/>
<accession>A0A411YYK7</accession>
<dbReference type="Gene3D" id="3.40.190.10">
    <property type="entry name" value="Periplasmic binding protein-like II"/>
    <property type="match status" value="1"/>
</dbReference>
<dbReference type="GO" id="GO:1904680">
    <property type="term" value="F:peptide transmembrane transporter activity"/>
    <property type="evidence" value="ECO:0007669"/>
    <property type="project" value="TreeGrafter"/>
</dbReference>
<comment type="caution">
    <text evidence="5">The sequence shown here is derived from an EMBL/GenBank/DDBJ whole genome shotgun (WGS) entry which is preliminary data.</text>
</comment>
<dbReference type="GO" id="GO:0043190">
    <property type="term" value="C:ATP-binding cassette (ABC) transporter complex"/>
    <property type="evidence" value="ECO:0007669"/>
    <property type="project" value="InterPro"/>
</dbReference>
<evidence type="ECO:0000256" key="1">
    <source>
        <dbReference type="ARBA" id="ARBA00004418"/>
    </source>
</evidence>
<dbReference type="PANTHER" id="PTHR30290">
    <property type="entry name" value="PERIPLASMIC BINDING COMPONENT OF ABC TRANSPORTER"/>
    <property type="match status" value="1"/>
</dbReference>
<evidence type="ECO:0000256" key="3">
    <source>
        <dbReference type="ARBA" id="ARBA00022729"/>
    </source>
</evidence>
<dbReference type="Proteomes" id="UP000284547">
    <property type="component" value="Unassembled WGS sequence"/>
</dbReference>
<dbReference type="PANTHER" id="PTHR30290:SF64">
    <property type="entry name" value="ABC TRANSPORTER PERIPLASMIC BINDING PROTEIN"/>
    <property type="match status" value="1"/>
</dbReference>
<dbReference type="Pfam" id="PF00496">
    <property type="entry name" value="SBP_bac_5"/>
    <property type="match status" value="1"/>
</dbReference>
<dbReference type="SUPFAM" id="SSF53850">
    <property type="entry name" value="Periplasmic binding protein-like II"/>
    <property type="match status" value="1"/>
</dbReference>
<evidence type="ECO:0000313" key="6">
    <source>
        <dbReference type="Proteomes" id="UP000284547"/>
    </source>
</evidence>
<dbReference type="CDD" id="cd08497">
    <property type="entry name" value="MbnE-like"/>
    <property type="match status" value="1"/>
</dbReference>
<gene>
    <name evidence="5" type="ORF">D1012_16325</name>
</gene>